<sequence>MTRFAVISDLHGKYEHLQDIVEAGKGRIDAIVMTGDYLEAKISKKHLHLGLEWPLEDVVDVDPELWSFLESCTLVRGNQEERIAAVMAGRPVPALLAPLLAAPGEWATRTTRFVHGHGFPWARTGGQLDHPLLDDTVSADRAVIVHGHSHRRLLTLGSGVRIEPVTGQPYALAPEGTCVVNVGAARDPEAHWVLYDEDARTITFETARTTGVR</sequence>
<reference evidence="3" key="1">
    <citation type="submission" date="2022-10" db="EMBL/GenBank/DDBJ databases">
        <title>The complete genomes of actinobacterial strains from the NBC collection.</title>
        <authorList>
            <person name="Joergensen T.S."/>
            <person name="Alvarez Arevalo M."/>
            <person name="Sterndorff E.B."/>
            <person name="Faurdal D."/>
            <person name="Vuksanovic O."/>
            <person name="Mourched A.-S."/>
            <person name="Charusanti P."/>
            <person name="Shaw S."/>
            <person name="Blin K."/>
            <person name="Weber T."/>
        </authorList>
    </citation>
    <scope>NUCLEOTIDE SEQUENCE</scope>
    <source>
        <strain evidence="3">NBC_00248</strain>
    </source>
</reference>
<evidence type="ECO:0000259" key="2">
    <source>
        <dbReference type="Pfam" id="PF12850"/>
    </source>
</evidence>
<dbReference type="EMBL" id="CP108090">
    <property type="protein sequence ID" value="WUQ16070.1"/>
    <property type="molecule type" value="Genomic_DNA"/>
</dbReference>
<proteinExistence type="inferred from homology"/>
<protein>
    <submittedName>
        <fullName evidence="3">Metallophosphatase family protein</fullName>
    </submittedName>
</protein>
<dbReference type="RefSeq" id="WP_328964413.1">
    <property type="nucleotide sequence ID" value="NZ_CP108090.1"/>
</dbReference>
<dbReference type="InterPro" id="IPR024654">
    <property type="entry name" value="Calcineurin-like_PHP_lpxH"/>
</dbReference>
<organism evidence="3 4">
    <name type="scientific">Streptomyces virginiae</name>
    <name type="common">Streptomyces cinnamonensis</name>
    <dbReference type="NCBI Taxonomy" id="1961"/>
    <lineage>
        <taxon>Bacteria</taxon>
        <taxon>Bacillati</taxon>
        <taxon>Actinomycetota</taxon>
        <taxon>Actinomycetes</taxon>
        <taxon>Kitasatosporales</taxon>
        <taxon>Streptomycetaceae</taxon>
        <taxon>Streptomyces</taxon>
    </lineage>
</organism>
<evidence type="ECO:0000313" key="3">
    <source>
        <dbReference type="EMBL" id="WUQ16070.1"/>
    </source>
</evidence>
<dbReference type="Pfam" id="PF12850">
    <property type="entry name" value="Metallophos_2"/>
    <property type="match status" value="1"/>
</dbReference>
<dbReference type="Proteomes" id="UP001432039">
    <property type="component" value="Chromosome"/>
</dbReference>
<comment type="similarity">
    <text evidence="1">Belongs to the metallophosphoesterase superfamily. YfcE family.</text>
</comment>
<dbReference type="Gene3D" id="3.60.21.10">
    <property type="match status" value="1"/>
</dbReference>
<name>A0ABZ1TJR0_STRVG</name>
<gene>
    <name evidence="3" type="ORF">OG517_34235</name>
</gene>
<feature type="domain" description="Calcineurin-like phosphoesterase" evidence="2">
    <location>
        <begin position="3"/>
        <end position="189"/>
    </location>
</feature>
<dbReference type="InterPro" id="IPR029052">
    <property type="entry name" value="Metallo-depent_PP-like"/>
</dbReference>
<keyword evidence="4" id="KW-1185">Reference proteome</keyword>
<evidence type="ECO:0000313" key="4">
    <source>
        <dbReference type="Proteomes" id="UP001432039"/>
    </source>
</evidence>
<dbReference type="SUPFAM" id="SSF56300">
    <property type="entry name" value="Metallo-dependent phosphatases"/>
    <property type="match status" value="1"/>
</dbReference>
<accession>A0ABZ1TJR0</accession>
<evidence type="ECO:0000256" key="1">
    <source>
        <dbReference type="ARBA" id="ARBA00008950"/>
    </source>
</evidence>